<dbReference type="SUPFAM" id="SSF52833">
    <property type="entry name" value="Thioredoxin-like"/>
    <property type="match status" value="1"/>
</dbReference>
<dbReference type="Pfam" id="PF00462">
    <property type="entry name" value="Glutaredoxin"/>
    <property type="match status" value="1"/>
</dbReference>
<dbReference type="InterPro" id="IPR051548">
    <property type="entry name" value="Grx-like_ET"/>
</dbReference>
<name>A0A2H0RF78_9BACT</name>
<dbReference type="Gene3D" id="3.40.30.10">
    <property type="entry name" value="Glutaredoxin"/>
    <property type="match status" value="1"/>
</dbReference>
<dbReference type="EMBL" id="PCYI01000021">
    <property type="protein sequence ID" value="PIR44684.1"/>
    <property type="molecule type" value="Genomic_DNA"/>
</dbReference>
<proteinExistence type="predicted"/>
<dbReference type="Proteomes" id="UP000228767">
    <property type="component" value="Unassembled WGS sequence"/>
</dbReference>
<reference evidence="2 3" key="1">
    <citation type="submission" date="2017-09" db="EMBL/GenBank/DDBJ databases">
        <title>Depth-based differentiation of microbial function through sediment-hosted aquifers and enrichment of novel symbionts in the deep terrestrial subsurface.</title>
        <authorList>
            <person name="Probst A.J."/>
            <person name="Ladd B."/>
            <person name="Jarett J.K."/>
            <person name="Geller-Mcgrath D.E."/>
            <person name="Sieber C.M."/>
            <person name="Emerson J.B."/>
            <person name="Anantharaman K."/>
            <person name="Thomas B.C."/>
            <person name="Malmstrom R."/>
            <person name="Stieglmeier M."/>
            <person name="Klingl A."/>
            <person name="Woyke T."/>
            <person name="Ryan C.M."/>
            <person name="Banfield J.F."/>
        </authorList>
    </citation>
    <scope>NUCLEOTIDE SEQUENCE [LARGE SCALE GENOMIC DNA]</scope>
    <source>
        <strain evidence="2">CG10_big_fil_rev_8_21_14_0_10_51_16</strain>
    </source>
</reference>
<accession>A0A2H0RF78</accession>
<evidence type="ECO:0000259" key="1">
    <source>
        <dbReference type="Pfam" id="PF00462"/>
    </source>
</evidence>
<dbReference type="PANTHER" id="PTHR34386:SF1">
    <property type="entry name" value="GLUTAREDOXIN-LIKE PROTEIN NRDH"/>
    <property type="match status" value="1"/>
</dbReference>
<sequence>MEQTQSKTKHKVTIYSTPSCMYCKMAKEFFHDKEVEYTEHNVAEDVARREEMMKKSGQAGVPVIDIDGELTVGFDKGRMKQLLGLA</sequence>
<dbReference type="CDD" id="cd02976">
    <property type="entry name" value="NrdH"/>
    <property type="match status" value="1"/>
</dbReference>
<dbReference type="GO" id="GO:0045454">
    <property type="term" value="P:cell redox homeostasis"/>
    <property type="evidence" value="ECO:0007669"/>
    <property type="project" value="TreeGrafter"/>
</dbReference>
<organism evidence="2 3">
    <name type="scientific">Candidatus Vogelbacteria bacterium CG10_big_fil_rev_8_21_14_0_10_51_16</name>
    <dbReference type="NCBI Taxonomy" id="1975045"/>
    <lineage>
        <taxon>Bacteria</taxon>
        <taxon>Candidatus Vogeliibacteriota</taxon>
    </lineage>
</organism>
<dbReference type="PROSITE" id="PS51354">
    <property type="entry name" value="GLUTAREDOXIN_2"/>
    <property type="match status" value="1"/>
</dbReference>
<evidence type="ECO:0000313" key="2">
    <source>
        <dbReference type="EMBL" id="PIR44684.1"/>
    </source>
</evidence>
<dbReference type="InterPro" id="IPR036249">
    <property type="entry name" value="Thioredoxin-like_sf"/>
</dbReference>
<dbReference type="PANTHER" id="PTHR34386">
    <property type="entry name" value="GLUTAREDOXIN"/>
    <property type="match status" value="1"/>
</dbReference>
<dbReference type="AlphaFoldDB" id="A0A2H0RF78"/>
<gene>
    <name evidence="2" type="ORF">COV10_03250</name>
</gene>
<dbReference type="InterPro" id="IPR002109">
    <property type="entry name" value="Glutaredoxin"/>
</dbReference>
<feature type="domain" description="Glutaredoxin" evidence="1">
    <location>
        <begin position="12"/>
        <end position="70"/>
    </location>
</feature>
<comment type="caution">
    <text evidence="2">The sequence shown here is derived from an EMBL/GenBank/DDBJ whole genome shotgun (WGS) entry which is preliminary data.</text>
</comment>
<dbReference type="GO" id="GO:0009055">
    <property type="term" value="F:electron transfer activity"/>
    <property type="evidence" value="ECO:0007669"/>
    <property type="project" value="TreeGrafter"/>
</dbReference>
<evidence type="ECO:0000313" key="3">
    <source>
        <dbReference type="Proteomes" id="UP000228767"/>
    </source>
</evidence>
<protein>
    <submittedName>
        <fullName evidence="2">NrdH-redoxin</fullName>
    </submittedName>
</protein>